<evidence type="ECO:0000313" key="19">
    <source>
        <dbReference type="EMBL" id="KAE9168339.1"/>
    </source>
</evidence>
<dbReference type="PANTHER" id="PTHR10791">
    <property type="entry name" value="RAG1-ACTIVATING PROTEIN 1"/>
    <property type="match status" value="1"/>
</dbReference>
<comment type="similarity">
    <text evidence="3">Belongs to the SWEET sugar transporter family.</text>
</comment>
<dbReference type="Gene3D" id="1.20.1280.290">
    <property type="match status" value="2"/>
</dbReference>
<feature type="transmembrane region" description="Helical" evidence="13">
    <location>
        <begin position="96"/>
        <end position="117"/>
    </location>
</feature>
<dbReference type="EMBL" id="QXGD01003786">
    <property type="protein sequence ID" value="KAE9174570.1"/>
    <property type="molecule type" value="Genomic_DNA"/>
</dbReference>
<evidence type="ECO:0000256" key="12">
    <source>
        <dbReference type="ARBA" id="ARBA00023136"/>
    </source>
</evidence>
<dbReference type="Proteomes" id="UP000441208">
    <property type="component" value="Unassembled WGS sequence"/>
</dbReference>
<dbReference type="FunFam" id="1.20.1280.290:FF:000007">
    <property type="entry name" value="Bidirectional sugar transporter SWEET7"/>
    <property type="match status" value="1"/>
</dbReference>
<dbReference type="InterPro" id="IPR004316">
    <property type="entry name" value="SWEET_rpt"/>
</dbReference>
<evidence type="ECO:0000313" key="27">
    <source>
        <dbReference type="Proteomes" id="UP000460718"/>
    </source>
</evidence>
<evidence type="ECO:0000313" key="28">
    <source>
        <dbReference type="Proteomes" id="UP000476176"/>
    </source>
</evidence>
<dbReference type="AlphaFoldDB" id="A0A6A3HEC0"/>
<evidence type="ECO:0000313" key="15">
    <source>
        <dbReference type="EMBL" id="KAE8967153.1"/>
    </source>
</evidence>
<feature type="transmembrane region" description="Helical" evidence="13">
    <location>
        <begin position="68"/>
        <end position="89"/>
    </location>
</feature>
<comment type="caution">
    <text evidence="15">The sequence shown here is derived from an EMBL/GenBank/DDBJ whole genome shotgun (WGS) entry which is preliminary data.</text>
</comment>
<dbReference type="GO" id="GO:0005886">
    <property type="term" value="C:plasma membrane"/>
    <property type="evidence" value="ECO:0007669"/>
    <property type="project" value="UniProtKB-SubCell"/>
</dbReference>
<reference evidence="27 28" key="1">
    <citation type="submission" date="2018-09" db="EMBL/GenBank/DDBJ databases">
        <title>Genomic investigation of the strawberry pathogen Phytophthora fragariae indicates pathogenicity is determined by transcriptional variation in three key races.</title>
        <authorList>
            <person name="Adams T.M."/>
            <person name="Armitage A.D."/>
            <person name="Sobczyk M.K."/>
            <person name="Bates H.J."/>
            <person name="Dunwell J.M."/>
            <person name="Nellist C.F."/>
            <person name="Harrison R.J."/>
        </authorList>
    </citation>
    <scope>NUCLEOTIDE SEQUENCE [LARGE SCALE GENOMIC DNA]</scope>
    <source>
        <strain evidence="21 24">BC-1</strain>
        <strain evidence="20 28">BC-23</strain>
        <strain evidence="19 23">NOV-27</strain>
        <strain evidence="18 25">NOV-5</strain>
        <strain evidence="16 26">NOV-71</strain>
        <strain evidence="14 22">NOV-9</strain>
        <strain evidence="17 29">ONT-3</strain>
        <strain evidence="15 27">SCRP245</strain>
    </source>
</reference>
<feature type="transmembrane region" description="Helical" evidence="13">
    <location>
        <begin position="129"/>
        <end position="148"/>
    </location>
</feature>
<evidence type="ECO:0000256" key="11">
    <source>
        <dbReference type="ARBA" id="ARBA00023034"/>
    </source>
</evidence>
<keyword evidence="9" id="KW-0677">Repeat</keyword>
<feature type="transmembrane region" description="Helical" evidence="13">
    <location>
        <begin position="12"/>
        <end position="31"/>
    </location>
</feature>
<feature type="transmembrane region" description="Helical" evidence="13">
    <location>
        <begin position="188"/>
        <end position="209"/>
    </location>
</feature>
<sequence length="286" mass="31206">MASDTAETIINILATIATACLFLSMIPGMYTVHKKRSTTGVNFYPLAMMFGQSMGWVIYSFADHSFFPVGAVNSLGAVLGVVFSAIFILHEKDRRVRYSIFFCGVFALVIALLLYRFLGTQDDDKIAKVLGYFADVLAIIMFGAPLILMGDVIKTKNSEIIAAPMAVSGFINGSLWSAYGIMQMNNYVLVPNAISVLLCLVQVILVLIFPHKKGELSEKFSVDNEVDVAVVLNARAEARVLRRVCALLYSALAAIGLDVLTPLSVKSYNRCLEAYSADAASPLTRF</sequence>
<feature type="transmembrane region" description="Helical" evidence="13">
    <location>
        <begin position="160"/>
        <end position="182"/>
    </location>
</feature>
<keyword evidence="23" id="KW-1185">Reference proteome</keyword>
<evidence type="ECO:0000256" key="10">
    <source>
        <dbReference type="ARBA" id="ARBA00022989"/>
    </source>
</evidence>
<evidence type="ECO:0000313" key="14">
    <source>
        <dbReference type="EMBL" id="KAE8920764.1"/>
    </source>
</evidence>
<dbReference type="Proteomes" id="UP000476176">
    <property type="component" value="Unassembled WGS sequence"/>
</dbReference>
<keyword evidence="12 13" id="KW-0472">Membrane</keyword>
<keyword evidence="11" id="KW-0333">Golgi apparatus</keyword>
<evidence type="ECO:0000256" key="8">
    <source>
        <dbReference type="ARBA" id="ARBA00022692"/>
    </source>
</evidence>
<dbReference type="EMBL" id="QXFZ01003887">
    <property type="protein sequence ID" value="KAE9066585.1"/>
    <property type="molecule type" value="Genomic_DNA"/>
</dbReference>
<keyword evidence="6" id="KW-1003">Cell membrane</keyword>
<dbReference type="OrthoDB" id="409725at2759"/>
<dbReference type="EMBL" id="QXFX01003365">
    <property type="protein sequence ID" value="KAE9069480.1"/>
    <property type="molecule type" value="Genomic_DNA"/>
</dbReference>
<accession>A0A6A3HEC0</accession>
<evidence type="ECO:0000313" key="16">
    <source>
        <dbReference type="EMBL" id="KAE9066585.1"/>
    </source>
</evidence>
<evidence type="ECO:0000256" key="4">
    <source>
        <dbReference type="ARBA" id="ARBA00021741"/>
    </source>
</evidence>
<dbReference type="Proteomes" id="UP000433483">
    <property type="component" value="Unassembled WGS sequence"/>
</dbReference>
<evidence type="ECO:0000256" key="7">
    <source>
        <dbReference type="ARBA" id="ARBA00022597"/>
    </source>
</evidence>
<evidence type="ECO:0000313" key="24">
    <source>
        <dbReference type="Proteomes" id="UP000440367"/>
    </source>
</evidence>
<evidence type="ECO:0000313" key="23">
    <source>
        <dbReference type="Proteomes" id="UP000433483"/>
    </source>
</evidence>
<keyword evidence="8 13" id="KW-0812">Transmembrane</keyword>
<dbReference type="Proteomes" id="UP000440367">
    <property type="component" value="Unassembled WGS sequence"/>
</dbReference>
<dbReference type="FunFam" id="1.20.1280.290:FF:000004">
    <property type="entry name" value="Sugar transporter SWEET"/>
    <property type="match status" value="1"/>
</dbReference>
<dbReference type="GO" id="GO:0000139">
    <property type="term" value="C:Golgi membrane"/>
    <property type="evidence" value="ECO:0007669"/>
    <property type="project" value="UniProtKB-SubCell"/>
</dbReference>
<keyword evidence="5" id="KW-0813">Transport</keyword>
<evidence type="ECO:0000256" key="9">
    <source>
        <dbReference type="ARBA" id="ARBA00022737"/>
    </source>
</evidence>
<dbReference type="Proteomes" id="UP000460718">
    <property type="component" value="Unassembled WGS sequence"/>
</dbReference>
<dbReference type="EMBL" id="QXGB01003922">
    <property type="protein sequence ID" value="KAE9168339.1"/>
    <property type="molecule type" value="Genomic_DNA"/>
</dbReference>
<dbReference type="GO" id="GO:0051119">
    <property type="term" value="F:sugar transmembrane transporter activity"/>
    <property type="evidence" value="ECO:0007669"/>
    <property type="project" value="InterPro"/>
</dbReference>
<evidence type="ECO:0000256" key="5">
    <source>
        <dbReference type="ARBA" id="ARBA00022448"/>
    </source>
</evidence>
<evidence type="ECO:0000256" key="6">
    <source>
        <dbReference type="ARBA" id="ARBA00022475"/>
    </source>
</evidence>
<evidence type="ECO:0000313" key="18">
    <source>
        <dbReference type="EMBL" id="KAE9076393.1"/>
    </source>
</evidence>
<evidence type="ECO:0000256" key="2">
    <source>
        <dbReference type="ARBA" id="ARBA00004653"/>
    </source>
</evidence>
<dbReference type="Proteomes" id="UP000488956">
    <property type="component" value="Unassembled WGS sequence"/>
</dbReference>
<dbReference type="EMBL" id="QXGF01003833">
    <property type="protein sequence ID" value="KAE8920764.1"/>
    <property type="molecule type" value="Genomic_DNA"/>
</dbReference>
<evidence type="ECO:0000313" key="29">
    <source>
        <dbReference type="Proteomes" id="UP000488956"/>
    </source>
</evidence>
<dbReference type="EMBL" id="QXFW01004116">
    <property type="protein sequence ID" value="KAE8967153.1"/>
    <property type="molecule type" value="Genomic_DNA"/>
</dbReference>
<feature type="transmembrane region" description="Helical" evidence="13">
    <location>
        <begin position="43"/>
        <end position="62"/>
    </location>
</feature>
<dbReference type="PANTHER" id="PTHR10791:SF30">
    <property type="entry name" value="SUGAR TRANSPORTER SWEET1"/>
    <property type="match status" value="1"/>
</dbReference>
<evidence type="ECO:0000313" key="17">
    <source>
        <dbReference type="EMBL" id="KAE9069480.1"/>
    </source>
</evidence>
<dbReference type="InterPro" id="IPR047664">
    <property type="entry name" value="SWEET"/>
</dbReference>
<evidence type="ECO:0000256" key="1">
    <source>
        <dbReference type="ARBA" id="ARBA00004651"/>
    </source>
</evidence>
<evidence type="ECO:0000256" key="13">
    <source>
        <dbReference type="SAM" id="Phobius"/>
    </source>
</evidence>
<dbReference type="Proteomes" id="UP000429523">
    <property type="component" value="Unassembled WGS sequence"/>
</dbReference>
<comment type="subcellular location">
    <subcellularLocation>
        <location evidence="1">Cell membrane</location>
        <topology evidence="1">Multi-pass membrane protein</topology>
    </subcellularLocation>
    <subcellularLocation>
        <location evidence="2">Golgi apparatus membrane</location>
        <topology evidence="2">Multi-pass membrane protein</topology>
    </subcellularLocation>
</comment>
<gene>
    <name evidence="21" type="ORF">PF002_g29009</name>
    <name evidence="20" type="ORF">PF004_g27555</name>
    <name evidence="19" type="ORF">PF005_g28423</name>
    <name evidence="18" type="ORF">PF006_g28142</name>
    <name evidence="16" type="ORF">PF007_g28391</name>
    <name evidence="14" type="ORF">PF009_g28946</name>
    <name evidence="17" type="ORF">PF010_g26647</name>
    <name evidence="15" type="ORF">PF011_g27663</name>
</gene>
<keyword evidence="7" id="KW-0762">Sugar transport</keyword>
<evidence type="ECO:0000256" key="3">
    <source>
        <dbReference type="ARBA" id="ARBA00007809"/>
    </source>
</evidence>
<evidence type="ECO:0000313" key="26">
    <source>
        <dbReference type="Proteomes" id="UP000441208"/>
    </source>
</evidence>
<evidence type="ECO:0000313" key="20">
    <source>
        <dbReference type="EMBL" id="KAE9171465.1"/>
    </source>
</evidence>
<evidence type="ECO:0000313" key="22">
    <source>
        <dbReference type="Proteomes" id="UP000429523"/>
    </source>
</evidence>
<name>A0A6A3HEC0_9STRA</name>
<dbReference type="EMBL" id="QXGA01004088">
    <property type="protein sequence ID" value="KAE9076393.1"/>
    <property type="molecule type" value="Genomic_DNA"/>
</dbReference>
<dbReference type="Pfam" id="PF03083">
    <property type="entry name" value="MtN3_slv"/>
    <property type="match status" value="2"/>
</dbReference>
<evidence type="ECO:0000313" key="21">
    <source>
        <dbReference type="EMBL" id="KAE9174570.1"/>
    </source>
</evidence>
<proteinExistence type="inferred from homology"/>
<organism evidence="15 27">
    <name type="scientific">Phytophthora fragariae</name>
    <dbReference type="NCBI Taxonomy" id="53985"/>
    <lineage>
        <taxon>Eukaryota</taxon>
        <taxon>Sar</taxon>
        <taxon>Stramenopiles</taxon>
        <taxon>Oomycota</taxon>
        <taxon>Peronosporomycetes</taxon>
        <taxon>Peronosporales</taxon>
        <taxon>Peronosporaceae</taxon>
        <taxon>Phytophthora</taxon>
    </lineage>
</organism>
<protein>
    <recommendedName>
        <fullName evidence="4">Sugar transporter SWEET1</fullName>
    </recommendedName>
</protein>
<keyword evidence="10 13" id="KW-1133">Transmembrane helix</keyword>
<dbReference type="EMBL" id="QXGC01004054">
    <property type="protein sequence ID" value="KAE9171465.1"/>
    <property type="molecule type" value="Genomic_DNA"/>
</dbReference>
<dbReference type="Proteomes" id="UP000440732">
    <property type="component" value="Unassembled WGS sequence"/>
</dbReference>
<evidence type="ECO:0000313" key="25">
    <source>
        <dbReference type="Proteomes" id="UP000440732"/>
    </source>
</evidence>